<dbReference type="AlphaFoldDB" id="A0A1G7UNG2"/>
<proteinExistence type="predicted"/>
<accession>A0A1G7UNG2</accession>
<dbReference type="RefSeq" id="WP_092614507.1">
    <property type="nucleotide sequence ID" value="NZ_FNCV01000001.1"/>
</dbReference>
<reference evidence="3" key="1">
    <citation type="submission" date="2016-10" db="EMBL/GenBank/DDBJ databases">
        <authorList>
            <person name="Varghese N."/>
            <person name="Submissions S."/>
        </authorList>
    </citation>
    <scope>NUCLEOTIDE SEQUENCE [LARGE SCALE GENOMIC DNA]</scope>
    <source>
        <strain evidence="3">930I</strain>
    </source>
</reference>
<dbReference type="OrthoDB" id="793940at2"/>
<dbReference type="SUPFAM" id="SSF53756">
    <property type="entry name" value="UDP-Glycosyltransferase/glycogen phosphorylase"/>
    <property type="match status" value="1"/>
</dbReference>
<feature type="compositionally biased region" description="Polar residues" evidence="1">
    <location>
        <begin position="314"/>
        <end position="330"/>
    </location>
</feature>
<keyword evidence="3" id="KW-1185">Reference proteome</keyword>
<feature type="region of interest" description="Disordered" evidence="1">
    <location>
        <begin position="311"/>
        <end position="330"/>
    </location>
</feature>
<protein>
    <recommendedName>
        <fullName evidence="4">ADP-heptose:LPS heptosyltransferase</fullName>
    </recommendedName>
</protein>
<dbReference type="Proteomes" id="UP000217076">
    <property type="component" value="Unassembled WGS sequence"/>
</dbReference>
<gene>
    <name evidence="2" type="ORF">SAMN05421742_101386</name>
</gene>
<organism evidence="2 3">
    <name type="scientific">Roseospirillum parvum</name>
    <dbReference type="NCBI Taxonomy" id="83401"/>
    <lineage>
        <taxon>Bacteria</taxon>
        <taxon>Pseudomonadati</taxon>
        <taxon>Pseudomonadota</taxon>
        <taxon>Alphaproteobacteria</taxon>
        <taxon>Rhodospirillales</taxon>
        <taxon>Rhodospirillaceae</taxon>
        <taxon>Roseospirillum</taxon>
    </lineage>
</organism>
<evidence type="ECO:0000313" key="2">
    <source>
        <dbReference type="EMBL" id="SDG49135.1"/>
    </source>
</evidence>
<sequence length="330" mass="36303">MPAYPVDQQYDTYRDFQRRAGARPDEWLFVCAYGIGDTYMTCGLAMAFKDQMARRGAPGRLAVAVKKSQIEVARLFEPLIDRIVAFEAVDLEALFRFSRFEPGQPIIAHPFHYGDGRLCHWLTREGVHLLDLHRFMMDLPFDAMPAPPVVPADQRQAARARLEGWGLPRGRTVLLAPHAYSTATLPLGFWNTLTARLKAAGWEVVLNVDPRFPVTVEGARPIEFPLGEALPVADHCGWVISSRSGLTDILSTTRARLSVLYPRFADGWGQSWNPRTAYDLAAMGLRPGCEQHVAVIDGDWAPVLDALLAGPNGAPSTDASPTDASPTGAP</sequence>
<evidence type="ECO:0000256" key="1">
    <source>
        <dbReference type="SAM" id="MobiDB-lite"/>
    </source>
</evidence>
<evidence type="ECO:0000313" key="3">
    <source>
        <dbReference type="Proteomes" id="UP000217076"/>
    </source>
</evidence>
<evidence type="ECO:0008006" key="4">
    <source>
        <dbReference type="Google" id="ProtNLM"/>
    </source>
</evidence>
<dbReference type="STRING" id="83401.SAMN05421742_101386"/>
<name>A0A1G7UNG2_9PROT</name>
<dbReference type="EMBL" id="FNCV01000001">
    <property type="protein sequence ID" value="SDG49135.1"/>
    <property type="molecule type" value="Genomic_DNA"/>
</dbReference>